<comment type="caution">
    <text evidence="1">The sequence shown here is derived from an EMBL/GenBank/DDBJ whole genome shotgun (WGS) entry which is preliminary data.</text>
</comment>
<name>A0A3M0CSA8_9PROT</name>
<dbReference type="EMBL" id="REFR01000009">
    <property type="protein sequence ID" value="RMB12408.1"/>
    <property type="molecule type" value="Genomic_DNA"/>
</dbReference>
<dbReference type="Proteomes" id="UP000271227">
    <property type="component" value="Unassembled WGS sequence"/>
</dbReference>
<gene>
    <name evidence="1" type="ORF">BXY39_0904</name>
</gene>
<protein>
    <submittedName>
        <fullName evidence="1">Killing trait domain-containing protein</fullName>
    </submittedName>
</protein>
<dbReference type="Pfam" id="PF11747">
    <property type="entry name" value="RebB"/>
    <property type="match status" value="1"/>
</dbReference>
<organism evidence="1 2">
    <name type="scientific">Eilatimonas milleporae</name>
    <dbReference type="NCBI Taxonomy" id="911205"/>
    <lineage>
        <taxon>Bacteria</taxon>
        <taxon>Pseudomonadati</taxon>
        <taxon>Pseudomonadota</taxon>
        <taxon>Alphaproteobacteria</taxon>
        <taxon>Kordiimonadales</taxon>
        <taxon>Kordiimonadaceae</taxon>
        <taxon>Eilatimonas</taxon>
    </lineage>
</organism>
<dbReference type="RefSeq" id="WP_121937582.1">
    <property type="nucleotide sequence ID" value="NZ_REFR01000009.1"/>
</dbReference>
<keyword evidence="2" id="KW-1185">Reference proteome</keyword>
<reference evidence="1 2" key="1">
    <citation type="submission" date="2018-10" db="EMBL/GenBank/DDBJ databases">
        <title>Genomic Encyclopedia of Archaeal and Bacterial Type Strains, Phase II (KMG-II): from individual species to whole genera.</title>
        <authorList>
            <person name="Goeker M."/>
        </authorList>
    </citation>
    <scope>NUCLEOTIDE SEQUENCE [LARGE SCALE GENOMIC DNA]</scope>
    <source>
        <strain evidence="1 2">DSM 25217</strain>
    </source>
</reference>
<proteinExistence type="predicted"/>
<dbReference type="AlphaFoldDB" id="A0A3M0CSA8"/>
<evidence type="ECO:0000313" key="1">
    <source>
        <dbReference type="EMBL" id="RMB12408.1"/>
    </source>
</evidence>
<dbReference type="InterPro" id="IPR021070">
    <property type="entry name" value="Killing_trait_RebB"/>
</dbReference>
<evidence type="ECO:0000313" key="2">
    <source>
        <dbReference type="Proteomes" id="UP000271227"/>
    </source>
</evidence>
<accession>A0A3M0CSA8</accession>
<dbReference type="InParanoid" id="A0A3M0CSA8"/>
<sequence length="171" mass="17453">MPSPDIVQSVSDTNLKVIGDVPAWTTSLLQQFTAQSSGQAMENAVISNNITNTIATTSAGILVNQMQVMASQMNNLIAEMGTNKAMLTNTIGLGQSALNDAISLGQSGLNSTILANKNTLAGVEGDAMALLGMIASFIAAVEEVGIGADAAVGIVVTIAEVVIQFLKTLSG</sequence>